<evidence type="ECO:0000313" key="3">
    <source>
        <dbReference type="EMBL" id="WXG71181.1"/>
    </source>
</evidence>
<dbReference type="SUPFAM" id="SSF50998">
    <property type="entry name" value="Quinoprotein alcohol dehydrogenase-like"/>
    <property type="match status" value="2"/>
</dbReference>
<feature type="signal peptide" evidence="1">
    <location>
        <begin position="1"/>
        <end position="24"/>
    </location>
</feature>
<evidence type="ECO:0000313" key="4">
    <source>
        <dbReference type="Proteomes" id="UP001432000"/>
    </source>
</evidence>
<dbReference type="Pfam" id="PF13360">
    <property type="entry name" value="PQQ_2"/>
    <property type="match status" value="1"/>
</dbReference>
<sequence>MLGRRAGFTRVVTLATVAALSVVACGSDEDTIDAFAAGGWPVAHGDARNSSTTDLSGLADASLDWTRPLGGAVIAPLSIASTGQMFVGAYTESGCNLFSFEIDSGRKRWCNRIGPSVATATPLVDSVANIYVADDGGFSSYNDHGQLRWRTPTYGVPRSAQFLGDGSVLAVTQFGQMNVLDTQTGQTVVPIHDLVALPDFLASPDTDFLPPDTGLEDCATGSPECAVPATPAVDLDASEILLVLWRPGAIAPQLVSLHYDASATPAITETWSSDLLPAAVTSSPVLSSDGDTVYLADVDGRLSAFDTSNGSVKWTFGAGFGNGGTPSVSSDGYIVPVGGDTGMRAVRDDGDSASVAWTRDDLQQLGTPVQTTDNTLVTVTGRGDELYLTSLDSGTGETISDRALPGAAGFTIGTSIGPDGQVVTASYLGEIFTYAP</sequence>
<gene>
    <name evidence="3" type="ORF">WDS16_12250</name>
</gene>
<proteinExistence type="predicted"/>
<feature type="chain" id="PRO_5045585441" evidence="1">
    <location>
        <begin position="25"/>
        <end position="436"/>
    </location>
</feature>
<dbReference type="RefSeq" id="WP_338892903.1">
    <property type="nucleotide sequence ID" value="NZ_CP147846.1"/>
</dbReference>
<feature type="domain" description="Pyrrolo-quinoline quinone repeat" evidence="2">
    <location>
        <begin position="269"/>
        <end position="406"/>
    </location>
</feature>
<dbReference type="PANTHER" id="PTHR34512:SF30">
    <property type="entry name" value="OUTER MEMBRANE PROTEIN ASSEMBLY FACTOR BAMB"/>
    <property type="match status" value="1"/>
</dbReference>
<evidence type="ECO:0000256" key="1">
    <source>
        <dbReference type="SAM" id="SignalP"/>
    </source>
</evidence>
<evidence type="ECO:0000259" key="2">
    <source>
        <dbReference type="Pfam" id="PF13360"/>
    </source>
</evidence>
<keyword evidence="1" id="KW-0732">Signal</keyword>
<dbReference type="InterPro" id="IPR018391">
    <property type="entry name" value="PQQ_b-propeller_rpt"/>
</dbReference>
<dbReference type="InterPro" id="IPR015943">
    <property type="entry name" value="WD40/YVTN_repeat-like_dom_sf"/>
</dbReference>
<dbReference type="InterPro" id="IPR002372">
    <property type="entry name" value="PQQ_rpt_dom"/>
</dbReference>
<dbReference type="Gene3D" id="2.130.10.10">
    <property type="entry name" value="YVTN repeat-like/Quinoprotein amine dehydrogenase"/>
    <property type="match status" value="2"/>
</dbReference>
<reference evidence="3 4" key="1">
    <citation type="submission" date="2024-03" db="EMBL/GenBank/DDBJ databases">
        <title>Natural products discovery in diverse microorganisms through a two-stage MS feature dereplication strategy.</title>
        <authorList>
            <person name="Zhang R."/>
        </authorList>
    </citation>
    <scope>NUCLEOTIDE SEQUENCE [LARGE SCALE GENOMIC DNA]</scope>
    <source>
        <strain evidence="3 4">18930</strain>
    </source>
</reference>
<name>A0ABZ2PXF0_9NOCA</name>
<accession>A0ABZ2PXF0</accession>
<protein>
    <submittedName>
        <fullName evidence="3">PQQ-binding-like beta-propeller repeat protein</fullName>
    </submittedName>
</protein>
<keyword evidence="4" id="KW-1185">Reference proteome</keyword>
<dbReference type="PROSITE" id="PS51257">
    <property type="entry name" value="PROKAR_LIPOPROTEIN"/>
    <property type="match status" value="1"/>
</dbReference>
<dbReference type="Proteomes" id="UP001432000">
    <property type="component" value="Chromosome"/>
</dbReference>
<dbReference type="EMBL" id="CP147846">
    <property type="protein sequence ID" value="WXG71181.1"/>
    <property type="molecule type" value="Genomic_DNA"/>
</dbReference>
<dbReference type="PANTHER" id="PTHR34512">
    <property type="entry name" value="CELL SURFACE PROTEIN"/>
    <property type="match status" value="1"/>
</dbReference>
<dbReference type="SMART" id="SM00564">
    <property type="entry name" value="PQQ"/>
    <property type="match status" value="2"/>
</dbReference>
<organism evidence="3 4">
    <name type="scientific">Rhodococcus sovatensis</name>
    <dbReference type="NCBI Taxonomy" id="1805840"/>
    <lineage>
        <taxon>Bacteria</taxon>
        <taxon>Bacillati</taxon>
        <taxon>Actinomycetota</taxon>
        <taxon>Actinomycetes</taxon>
        <taxon>Mycobacteriales</taxon>
        <taxon>Nocardiaceae</taxon>
        <taxon>Rhodococcus</taxon>
    </lineage>
</organism>
<dbReference type="InterPro" id="IPR011047">
    <property type="entry name" value="Quinoprotein_ADH-like_sf"/>
</dbReference>